<dbReference type="InterPro" id="IPR006565">
    <property type="entry name" value="BTP"/>
</dbReference>
<dbReference type="PANTHER" id="PTHR46338:SF1">
    <property type="entry name" value="TRANSCRIPTION INITIATION FACTOR TFIID SUBUNIT 8"/>
    <property type="match status" value="1"/>
</dbReference>
<dbReference type="SMART" id="SM00576">
    <property type="entry name" value="BTP"/>
    <property type="match status" value="1"/>
</dbReference>
<dbReference type="InterPro" id="IPR019473">
    <property type="entry name" value="TFIID_su8_C"/>
</dbReference>
<feature type="region of interest" description="Disordered" evidence="7">
    <location>
        <begin position="282"/>
        <end position="325"/>
    </location>
</feature>
<evidence type="ECO:0000259" key="8">
    <source>
        <dbReference type="SMART" id="SM00576"/>
    </source>
</evidence>
<organism evidence="9 10">
    <name type="scientific">Paratrimastix pyriformis</name>
    <dbReference type="NCBI Taxonomy" id="342808"/>
    <lineage>
        <taxon>Eukaryota</taxon>
        <taxon>Metamonada</taxon>
        <taxon>Preaxostyla</taxon>
        <taxon>Paratrimastigidae</taxon>
        <taxon>Paratrimastix</taxon>
    </lineage>
</organism>
<evidence type="ECO:0000256" key="2">
    <source>
        <dbReference type="ARBA" id="ARBA00008767"/>
    </source>
</evidence>
<comment type="similarity">
    <text evidence="2">Belongs to the TAF8 family.</text>
</comment>
<evidence type="ECO:0000256" key="1">
    <source>
        <dbReference type="ARBA" id="ARBA00004123"/>
    </source>
</evidence>
<reference evidence="9" key="1">
    <citation type="journal article" date="2022" name="bioRxiv">
        <title>Genomics of Preaxostyla Flagellates Illuminates Evolutionary Transitions and the Path Towards Mitochondrial Loss.</title>
        <authorList>
            <person name="Novak L.V.F."/>
            <person name="Treitli S.C."/>
            <person name="Pyrih J."/>
            <person name="Halakuc P."/>
            <person name="Pipaliya S.V."/>
            <person name="Vacek V."/>
            <person name="Brzon O."/>
            <person name="Soukal P."/>
            <person name="Eme L."/>
            <person name="Dacks J.B."/>
            <person name="Karnkowska A."/>
            <person name="Elias M."/>
            <person name="Hampl V."/>
        </authorList>
    </citation>
    <scope>NUCLEOTIDE SEQUENCE</scope>
    <source>
        <strain evidence="9">RCP-MX</strain>
    </source>
</reference>
<sequence length="325" mass="34865">MADAYGHAVSRLICAQLARKAGFDTSEQRALNIIASLLQQFLEMLGTTAKANAELCGRTESNLVDLLDSFAELGICVPDLRRHFIRMVEDEDYEPTHTSPPFPRPAPPPLDVNFDEYREYREAPPPSIPRYLPLLPPVHTYKHTPAPPNRFNPGTIMRLRVYIRRDIESALTRLSKNEAFAAAEEPPPEPQLTPPPQSFSGSANPYLAAAGASENPYLAATASSDNPYLAAASAAENPYLAAAAATTIPAGGESGLYTMGGVSDGGTSSTTDYLTMMAVPEVTVARPGSHTPEAGGTTTPSTEQQPSQQPNTAQDDDSMPSFEFG</sequence>
<gene>
    <name evidence="9" type="ORF">PAPYR_1410</name>
</gene>
<feature type="domain" description="Bromodomain associated" evidence="8">
    <location>
        <begin position="3"/>
        <end position="79"/>
    </location>
</feature>
<accession>A0ABQ8USW1</accession>
<evidence type="ECO:0000313" key="9">
    <source>
        <dbReference type="EMBL" id="KAJ4462221.1"/>
    </source>
</evidence>
<keyword evidence="5" id="KW-0804">Transcription</keyword>
<feature type="region of interest" description="Disordered" evidence="7">
    <location>
        <begin position="181"/>
        <end position="206"/>
    </location>
</feature>
<keyword evidence="6" id="KW-0539">Nucleus</keyword>
<feature type="compositionally biased region" description="Low complexity" evidence="7">
    <location>
        <begin position="297"/>
        <end position="310"/>
    </location>
</feature>
<keyword evidence="4" id="KW-0805">Transcription regulation</keyword>
<evidence type="ECO:0000256" key="7">
    <source>
        <dbReference type="SAM" id="MobiDB-lite"/>
    </source>
</evidence>
<dbReference type="Pfam" id="PF07524">
    <property type="entry name" value="Bromo_TP"/>
    <property type="match status" value="1"/>
</dbReference>
<keyword evidence="10" id="KW-1185">Reference proteome</keyword>
<evidence type="ECO:0000256" key="5">
    <source>
        <dbReference type="ARBA" id="ARBA00023163"/>
    </source>
</evidence>
<dbReference type="InterPro" id="IPR037818">
    <property type="entry name" value="TAF8"/>
</dbReference>
<dbReference type="Proteomes" id="UP001141327">
    <property type="component" value="Unassembled WGS sequence"/>
</dbReference>
<dbReference type="PANTHER" id="PTHR46338">
    <property type="entry name" value="TRANSCRIPTION INITIATION FACTOR TFIID SUBUNIT 8"/>
    <property type="match status" value="1"/>
</dbReference>
<comment type="caution">
    <text evidence="9">The sequence shown here is derived from an EMBL/GenBank/DDBJ whole genome shotgun (WGS) entry which is preliminary data.</text>
</comment>
<evidence type="ECO:0000256" key="6">
    <source>
        <dbReference type="ARBA" id="ARBA00023242"/>
    </source>
</evidence>
<dbReference type="InterPro" id="IPR009072">
    <property type="entry name" value="Histone-fold"/>
</dbReference>
<name>A0ABQ8USW1_9EUKA</name>
<dbReference type="EMBL" id="JAPMOS010000004">
    <property type="protein sequence ID" value="KAJ4462221.1"/>
    <property type="molecule type" value="Genomic_DNA"/>
</dbReference>
<evidence type="ECO:0000313" key="10">
    <source>
        <dbReference type="Proteomes" id="UP001141327"/>
    </source>
</evidence>
<evidence type="ECO:0000256" key="3">
    <source>
        <dbReference type="ARBA" id="ARBA00017307"/>
    </source>
</evidence>
<dbReference type="CDD" id="cd08049">
    <property type="entry name" value="TAF8"/>
    <property type="match status" value="1"/>
</dbReference>
<dbReference type="Gene3D" id="1.10.20.10">
    <property type="entry name" value="Histone, subunit A"/>
    <property type="match status" value="1"/>
</dbReference>
<protein>
    <recommendedName>
        <fullName evidence="3">Transcription initiation factor TFIID subunit 8</fullName>
    </recommendedName>
</protein>
<comment type="subcellular location">
    <subcellularLocation>
        <location evidence="1">Nucleus</location>
    </subcellularLocation>
</comment>
<evidence type="ECO:0000256" key="4">
    <source>
        <dbReference type="ARBA" id="ARBA00023015"/>
    </source>
</evidence>
<dbReference type="Pfam" id="PF10406">
    <property type="entry name" value="TAF8_C"/>
    <property type="match status" value="1"/>
</dbReference>
<proteinExistence type="inferred from homology"/>
<feature type="compositionally biased region" description="Pro residues" evidence="7">
    <location>
        <begin position="188"/>
        <end position="197"/>
    </location>
</feature>